<proteinExistence type="predicted"/>
<comment type="caution">
    <text evidence="1">The sequence shown here is derived from an EMBL/GenBank/DDBJ whole genome shotgun (WGS) entry which is preliminary data.</text>
</comment>
<dbReference type="EMBL" id="JARJCW010000122">
    <property type="protein sequence ID" value="KAJ7192241.1"/>
    <property type="molecule type" value="Genomic_DNA"/>
</dbReference>
<evidence type="ECO:0000313" key="1">
    <source>
        <dbReference type="EMBL" id="KAJ7192241.1"/>
    </source>
</evidence>
<reference evidence="1" key="1">
    <citation type="submission" date="2023-03" db="EMBL/GenBank/DDBJ databases">
        <title>Massive genome expansion in bonnet fungi (Mycena s.s.) driven by repeated elements and novel gene families across ecological guilds.</title>
        <authorList>
            <consortium name="Lawrence Berkeley National Laboratory"/>
            <person name="Harder C.B."/>
            <person name="Miyauchi S."/>
            <person name="Viragh M."/>
            <person name="Kuo A."/>
            <person name="Thoen E."/>
            <person name="Andreopoulos B."/>
            <person name="Lu D."/>
            <person name="Skrede I."/>
            <person name="Drula E."/>
            <person name="Henrissat B."/>
            <person name="Morin E."/>
            <person name="Kohler A."/>
            <person name="Barry K."/>
            <person name="LaButti K."/>
            <person name="Morin E."/>
            <person name="Salamov A."/>
            <person name="Lipzen A."/>
            <person name="Mereny Z."/>
            <person name="Hegedus B."/>
            <person name="Baldrian P."/>
            <person name="Stursova M."/>
            <person name="Weitz H."/>
            <person name="Taylor A."/>
            <person name="Grigoriev I.V."/>
            <person name="Nagy L.G."/>
            <person name="Martin F."/>
            <person name="Kauserud H."/>
        </authorList>
    </citation>
    <scope>NUCLEOTIDE SEQUENCE</scope>
    <source>
        <strain evidence="1">9144</strain>
    </source>
</reference>
<keyword evidence="2" id="KW-1185">Reference proteome</keyword>
<accession>A0AAD6UQ70</accession>
<name>A0AAD6UQ70_9AGAR</name>
<evidence type="ECO:0000313" key="2">
    <source>
        <dbReference type="Proteomes" id="UP001219525"/>
    </source>
</evidence>
<dbReference type="Proteomes" id="UP001219525">
    <property type="component" value="Unassembled WGS sequence"/>
</dbReference>
<organism evidence="1 2">
    <name type="scientific">Mycena pura</name>
    <dbReference type="NCBI Taxonomy" id="153505"/>
    <lineage>
        <taxon>Eukaryota</taxon>
        <taxon>Fungi</taxon>
        <taxon>Dikarya</taxon>
        <taxon>Basidiomycota</taxon>
        <taxon>Agaricomycotina</taxon>
        <taxon>Agaricomycetes</taxon>
        <taxon>Agaricomycetidae</taxon>
        <taxon>Agaricales</taxon>
        <taxon>Marasmiineae</taxon>
        <taxon>Mycenaceae</taxon>
        <taxon>Mycena</taxon>
    </lineage>
</organism>
<sequence length="137" mass="14398">MVLCGRPLWLQAGGTIVVLRPAGGAIKPGRHGAGVERDGRLRVVRHRERFGPPPRSVGTMLISAASTGKTAETLPTVFVLAAGDRKHDLGRCGHRIDRIVLRGPPLICAAGLRADRDAVDPQRVLVVSGSGDDDAGT</sequence>
<protein>
    <submittedName>
        <fullName evidence="1">Uncharacterized protein</fullName>
    </submittedName>
</protein>
<gene>
    <name evidence="1" type="ORF">GGX14DRAFT_406496</name>
</gene>
<dbReference type="AlphaFoldDB" id="A0AAD6UQ70"/>